<feature type="region of interest" description="Disordered" evidence="1">
    <location>
        <begin position="38"/>
        <end position="57"/>
    </location>
</feature>
<accession>A0A2W7DXK9</accession>
<evidence type="ECO:0000256" key="1">
    <source>
        <dbReference type="SAM" id="MobiDB-lite"/>
    </source>
</evidence>
<feature type="compositionally biased region" description="Low complexity" evidence="1">
    <location>
        <begin position="38"/>
        <end position="52"/>
    </location>
</feature>
<name>A0A2W7DXK9_9HYPH</name>
<proteinExistence type="predicted"/>
<keyword evidence="3" id="KW-1185">Reference proteome</keyword>
<gene>
    <name evidence="2" type="ORF">B5V02_25090</name>
</gene>
<sequence length="94" mass="10096">MAPGPNNEDQAEEAEQQRRAQQAIEAREAGVFLQLANSSTTTTAASPSAPATGQPAVDAKCLVLDPERDRNNQQRKLALETKLGQIKGRMPSKP</sequence>
<comment type="caution">
    <text evidence="2">The sequence shown here is derived from an EMBL/GenBank/DDBJ whole genome shotgun (WGS) entry which is preliminary data.</text>
</comment>
<organism evidence="2 3">
    <name type="scientific">Mesorhizobium kowhaii</name>
    <dbReference type="NCBI Taxonomy" id="1300272"/>
    <lineage>
        <taxon>Bacteria</taxon>
        <taxon>Pseudomonadati</taxon>
        <taxon>Pseudomonadota</taxon>
        <taxon>Alphaproteobacteria</taxon>
        <taxon>Hyphomicrobiales</taxon>
        <taxon>Phyllobacteriaceae</taxon>
        <taxon>Mesorhizobium</taxon>
    </lineage>
</organism>
<dbReference type="EMBL" id="MZXV01000055">
    <property type="protein sequence ID" value="PZV35896.1"/>
    <property type="molecule type" value="Genomic_DNA"/>
</dbReference>
<feature type="region of interest" description="Disordered" evidence="1">
    <location>
        <begin position="66"/>
        <end position="94"/>
    </location>
</feature>
<reference evidence="3" key="1">
    <citation type="submission" date="2017-03" db="EMBL/GenBank/DDBJ databases">
        <authorList>
            <person name="Safronova V.I."/>
            <person name="Sazanova A.L."/>
            <person name="Chirak E.R."/>
        </authorList>
    </citation>
    <scope>NUCLEOTIDE SEQUENCE [LARGE SCALE GENOMIC DNA]</scope>
    <source>
        <strain evidence="3">Ach-343</strain>
    </source>
</reference>
<dbReference type="AlphaFoldDB" id="A0A2W7DXK9"/>
<protein>
    <submittedName>
        <fullName evidence="2">Uncharacterized protein</fullName>
    </submittedName>
</protein>
<evidence type="ECO:0000313" key="2">
    <source>
        <dbReference type="EMBL" id="PZV35896.1"/>
    </source>
</evidence>
<feature type="region of interest" description="Disordered" evidence="1">
    <location>
        <begin position="1"/>
        <end position="22"/>
    </location>
</feature>
<dbReference type="Proteomes" id="UP000248616">
    <property type="component" value="Unassembled WGS sequence"/>
</dbReference>
<evidence type="ECO:0000313" key="3">
    <source>
        <dbReference type="Proteomes" id="UP000248616"/>
    </source>
</evidence>